<proteinExistence type="predicted"/>
<evidence type="ECO:0000313" key="2">
    <source>
        <dbReference type="Proteomes" id="UP001056120"/>
    </source>
</evidence>
<dbReference type="Proteomes" id="UP001056120">
    <property type="component" value="Linkage Group LG18"/>
</dbReference>
<dbReference type="EMBL" id="CM042035">
    <property type="protein sequence ID" value="KAI3754740.1"/>
    <property type="molecule type" value="Genomic_DNA"/>
</dbReference>
<sequence length="446" mass="49918">MATETNASIRPGRSGAIIEVRVIRKWTFNSRPDEPWYLFVDRNGDAIQAFAAKIDKDNIESRLSMMSCYQMDSYVCRATRPSMKTVRHDVTLKVGKATTIIPVNDNNSIPHFYFEFQPYAALSSRINDTCLLTDYIGTVESKFDGTTRHNDPYLRVILRNESFEDIFVTIWKETLATFDRVALDNIDYTVVLAVTSTKVSIFAGRTQLTTTASSSLYLNPAIPQSTVLANRDQTAVVAPTSSQTHQLTTIPAVQTEITLAALAQKENSDLFDADMIIKEGYDNPQAIPPPLLLLRGQLKKFHLRGPQQKRYWNKIFTVSNISNATLHENEDLTKSALETPKATSLHQLTEETPTNRSLLSEITDSSCTLSEEQFSTPSGKSMLSMTQPTPAPETPASDPAERTSTKRSLFGTPAQRHKRHEEGTLSRHTNTLTSNQKTTLKIISHR</sequence>
<gene>
    <name evidence="1" type="ORF">L1987_54530</name>
</gene>
<reference evidence="1 2" key="2">
    <citation type="journal article" date="2022" name="Mol. Ecol. Resour.">
        <title>The genomes of chicory, endive, great burdock and yacon provide insights into Asteraceae paleo-polyploidization history and plant inulin production.</title>
        <authorList>
            <person name="Fan W."/>
            <person name="Wang S."/>
            <person name="Wang H."/>
            <person name="Wang A."/>
            <person name="Jiang F."/>
            <person name="Liu H."/>
            <person name="Zhao H."/>
            <person name="Xu D."/>
            <person name="Zhang Y."/>
        </authorList>
    </citation>
    <scope>NUCLEOTIDE SEQUENCE [LARGE SCALE GENOMIC DNA]</scope>
    <source>
        <strain evidence="2">cv. Yunnan</strain>
        <tissue evidence="1">Leaves</tissue>
    </source>
</reference>
<keyword evidence="2" id="KW-1185">Reference proteome</keyword>
<accession>A0ACB9E789</accession>
<name>A0ACB9E789_9ASTR</name>
<comment type="caution">
    <text evidence="1">The sequence shown here is derived from an EMBL/GenBank/DDBJ whole genome shotgun (WGS) entry which is preliminary data.</text>
</comment>
<reference evidence="2" key="1">
    <citation type="journal article" date="2022" name="Mol. Ecol. Resour.">
        <title>The genomes of chicory, endive, great burdock and yacon provide insights into Asteraceae palaeo-polyploidization history and plant inulin production.</title>
        <authorList>
            <person name="Fan W."/>
            <person name="Wang S."/>
            <person name="Wang H."/>
            <person name="Wang A."/>
            <person name="Jiang F."/>
            <person name="Liu H."/>
            <person name="Zhao H."/>
            <person name="Xu D."/>
            <person name="Zhang Y."/>
        </authorList>
    </citation>
    <scope>NUCLEOTIDE SEQUENCE [LARGE SCALE GENOMIC DNA]</scope>
    <source>
        <strain evidence="2">cv. Yunnan</strain>
    </source>
</reference>
<evidence type="ECO:0000313" key="1">
    <source>
        <dbReference type="EMBL" id="KAI3754740.1"/>
    </source>
</evidence>
<organism evidence="1 2">
    <name type="scientific">Smallanthus sonchifolius</name>
    <dbReference type="NCBI Taxonomy" id="185202"/>
    <lineage>
        <taxon>Eukaryota</taxon>
        <taxon>Viridiplantae</taxon>
        <taxon>Streptophyta</taxon>
        <taxon>Embryophyta</taxon>
        <taxon>Tracheophyta</taxon>
        <taxon>Spermatophyta</taxon>
        <taxon>Magnoliopsida</taxon>
        <taxon>eudicotyledons</taxon>
        <taxon>Gunneridae</taxon>
        <taxon>Pentapetalae</taxon>
        <taxon>asterids</taxon>
        <taxon>campanulids</taxon>
        <taxon>Asterales</taxon>
        <taxon>Asteraceae</taxon>
        <taxon>Asteroideae</taxon>
        <taxon>Heliantheae alliance</taxon>
        <taxon>Millerieae</taxon>
        <taxon>Smallanthus</taxon>
    </lineage>
</organism>
<protein>
    <submittedName>
        <fullName evidence="1">Uncharacterized protein</fullName>
    </submittedName>
</protein>